<feature type="compositionally biased region" description="Polar residues" evidence="8">
    <location>
        <begin position="267"/>
        <end position="276"/>
    </location>
</feature>
<feature type="compositionally biased region" description="Basic residues" evidence="8">
    <location>
        <begin position="10"/>
        <end position="29"/>
    </location>
</feature>
<protein>
    <recommendedName>
        <fullName evidence="7">Translation initiation factor IF-2, chloroplastic</fullName>
    </recommendedName>
</protein>
<dbReference type="InterPro" id="IPR053905">
    <property type="entry name" value="EF-G-like_DII"/>
</dbReference>
<dbReference type="InterPro" id="IPR027417">
    <property type="entry name" value="P-loop_NTPase"/>
</dbReference>
<dbReference type="InterPro" id="IPR015760">
    <property type="entry name" value="TIF_IF2"/>
</dbReference>
<dbReference type="InterPro" id="IPR000178">
    <property type="entry name" value="TF_IF2_bacterial-like"/>
</dbReference>
<keyword evidence="4" id="KW-0648">Protein biosynthesis</keyword>
<evidence type="ECO:0000256" key="6">
    <source>
        <dbReference type="ARBA" id="ARBA00025162"/>
    </source>
</evidence>
<keyword evidence="5" id="KW-0342">GTP-binding</keyword>
<dbReference type="CDD" id="cd03702">
    <property type="entry name" value="IF2_mtIF2_II"/>
    <property type="match status" value="1"/>
</dbReference>
<reference evidence="10" key="1">
    <citation type="submission" date="2024-02" db="EMBL/GenBank/DDBJ databases">
        <authorList>
            <consortium name="ELIXIR-Norway"/>
            <consortium name="Elixir Norway"/>
        </authorList>
    </citation>
    <scope>NUCLEOTIDE SEQUENCE</scope>
</reference>
<evidence type="ECO:0000259" key="9">
    <source>
        <dbReference type="PROSITE" id="PS51722"/>
    </source>
</evidence>
<comment type="function">
    <text evidence="6">One of the essential components for the initiation of protein synthesis. Protects formylmethionyl-tRNA from spontaneous hydrolysis and promotes its binding to the 30S ribosomal subunits. Also involved in the hydrolysis of GTP during the formation of the 70S ribosomal complex.</text>
</comment>
<dbReference type="InterPro" id="IPR000795">
    <property type="entry name" value="T_Tr_GTP-bd_dom"/>
</dbReference>
<feature type="domain" description="Tr-type G" evidence="9">
    <location>
        <begin position="459"/>
        <end position="632"/>
    </location>
</feature>
<evidence type="ECO:0000256" key="1">
    <source>
        <dbReference type="ARBA" id="ARBA00007733"/>
    </source>
</evidence>
<dbReference type="InterPro" id="IPR006847">
    <property type="entry name" value="IF2_N"/>
</dbReference>
<name>A0ABP0VLQ3_9BRYO</name>
<dbReference type="PANTHER" id="PTHR43381:SF5">
    <property type="entry name" value="TR-TYPE G DOMAIN-CONTAINING PROTEIN"/>
    <property type="match status" value="1"/>
</dbReference>
<proteinExistence type="inferred from homology"/>
<dbReference type="SUPFAM" id="SSF52540">
    <property type="entry name" value="P-loop containing nucleoside triphosphate hydrolases"/>
    <property type="match status" value="1"/>
</dbReference>
<dbReference type="Gene3D" id="3.40.50.10050">
    <property type="entry name" value="Translation initiation factor IF- 2, domain 3"/>
    <property type="match status" value="1"/>
</dbReference>
<dbReference type="CDD" id="cd03692">
    <property type="entry name" value="mtIF2_IVc"/>
    <property type="match status" value="1"/>
</dbReference>
<organism evidence="10 11">
    <name type="scientific">Sphagnum jensenii</name>
    <dbReference type="NCBI Taxonomy" id="128206"/>
    <lineage>
        <taxon>Eukaryota</taxon>
        <taxon>Viridiplantae</taxon>
        <taxon>Streptophyta</taxon>
        <taxon>Embryophyta</taxon>
        <taxon>Bryophyta</taxon>
        <taxon>Sphagnophytina</taxon>
        <taxon>Sphagnopsida</taxon>
        <taxon>Sphagnales</taxon>
        <taxon>Sphagnaceae</taxon>
        <taxon>Sphagnum</taxon>
    </lineage>
</organism>
<dbReference type="Pfam" id="PF00009">
    <property type="entry name" value="GTP_EFTU"/>
    <property type="match status" value="1"/>
</dbReference>
<dbReference type="SUPFAM" id="SSF50447">
    <property type="entry name" value="Translation proteins"/>
    <property type="match status" value="2"/>
</dbReference>
<dbReference type="Pfam" id="PF22042">
    <property type="entry name" value="EF-G_D2"/>
    <property type="match status" value="1"/>
</dbReference>
<evidence type="ECO:0000256" key="2">
    <source>
        <dbReference type="ARBA" id="ARBA00022540"/>
    </source>
</evidence>
<dbReference type="Pfam" id="PF11987">
    <property type="entry name" value="IF-2"/>
    <property type="match status" value="1"/>
</dbReference>
<evidence type="ECO:0000256" key="4">
    <source>
        <dbReference type="ARBA" id="ARBA00022917"/>
    </source>
</evidence>
<dbReference type="Proteomes" id="UP001497444">
    <property type="component" value="Unassembled WGS sequence"/>
</dbReference>
<feature type="non-terminal residue" evidence="10">
    <location>
        <position position="981"/>
    </location>
</feature>
<sequence length="981" mass="103547">DIVIYIHPTPNKKKSKKDQKKEKRKKKNRKETGLPVDGGGGDGEDAGGPLPSLASKPVLTMQPPPRKSQDVDIDTPPLKPAPRPVLNLRLKGSPSSSSSSSYSVQQQQEAAATPGNSLGQTLEKVEKLGAGNRSEASRSSRQVGNGAERPRPQATQPGAWRAGDKLRSKAEREQALLAEERPRVSGRSDAEASTSSSAPANGAPTANRPLPLRPPPSLATQAKPILRPRAPSVEAAAAIRPKSSPAGGDEVVRKGPVLRDVGAGPRTASSARTSVNPATATAAAMAVPAKAFTKAPPPKVEDWRKKANNPSEGVKRRVTARDKESLDVVSADLNIDIPGAPAVRRGGRKMNKASRRAMRAEAAKAAAPVRVDILEVGKEGLSCQELAQKLAINDSEIVKVLFKKGIATTVNQTLDEETVKLICQEFEVEVVEAGSLKVEDMAKKTVEFLDDEDLDHLIARPPVVTIMGHVDHGKTSLLDFIRKSKVAAGEAGGITQGIGAYRVLVQVEGQEQACVFLDTPGHEAFSAMRARGARVTDIAIIVVAADDGVRPQTLEAIAHAKAANVPIVIAINKIDKEGANPDRVMQELSTHGLMPEDWGGDVPMIQVSAVTGANVEVLLETVMLVAELQELKANPDRSAKGTVIEASLDKAKGVLATFLVQNGTIRKGDVVLCGESYGKVRALMDDTGARVDEAGPSTAVQILGLSMVPVAGDEFEVMDTMEEAKIGAAEQAEISRTSRLAAQAGEGKVTLHSFANAVASGQDTGVEQHQLNLILKVDAQGSVEAIREVLQALPQDTVALRFLLQAAGEVSASDIDLAVASNAVVVGFNVGLQPGIQTQADNAGVEIRLYKVIYDLVDDIRKAMEGLLDSVEEEVPIGEAEVRAVFGAGSGKVAGCMVTEGKLVKSCGVRVMRGTMAVHVGLIDSLRRVKEAVKEVGAGLECGVGVNAYNDWQEGDIIFAFNKVAKRRTLEDASVTVTAAV</sequence>
<dbReference type="EMBL" id="CAXAQS010001037">
    <property type="protein sequence ID" value="CAK9254410.1"/>
    <property type="molecule type" value="Genomic_DNA"/>
</dbReference>
<dbReference type="Gene3D" id="2.40.30.10">
    <property type="entry name" value="Translation factors"/>
    <property type="match status" value="2"/>
</dbReference>
<dbReference type="PROSITE" id="PS01176">
    <property type="entry name" value="IF2"/>
    <property type="match status" value="1"/>
</dbReference>
<evidence type="ECO:0000256" key="8">
    <source>
        <dbReference type="SAM" id="MobiDB-lite"/>
    </source>
</evidence>
<feature type="region of interest" description="Disordered" evidence="8">
    <location>
        <begin position="293"/>
        <end position="317"/>
    </location>
</feature>
<dbReference type="HAMAP" id="MF_00100_B">
    <property type="entry name" value="IF_2_B"/>
    <property type="match status" value="1"/>
</dbReference>
<dbReference type="CDD" id="cd01887">
    <property type="entry name" value="IF2_eIF5B"/>
    <property type="match status" value="1"/>
</dbReference>
<keyword evidence="11" id="KW-1185">Reference proteome</keyword>
<dbReference type="PANTHER" id="PTHR43381">
    <property type="entry name" value="TRANSLATION INITIATION FACTOR IF-2-RELATED"/>
    <property type="match status" value="1"/>
</dbReference>
<comment type="similarity">
    <text evidence="1">Belongs to the TRAFAC class translation factor GTPase superfamily. Classic translation factor GTPase family. IF-2 subfamily.</text>
</comment>
<dbReference type="SUPFAM" id="SSF52156">
    <property type="entry name" value="Initiation factor IF2/eIF5b, domain 3"/>
    <property type="match status" value="1"/>
</dbReference>
<dbReference type="InterPro" id="IPR005225">
    <property type="entry name" value="Small_GTP-bd"/>
</dbReference>
<dbReference type="NCBIfam" id="TIGR00487">
    <property type="entry name" value="IF-2"/>
    <property type="match status" value="1"/>
</dbReference>
<dbReference type="PRINTS" id="PR00315">
    <property type="entry name" value="ELONGATNFCT"/>
</dbReference>
<dbReference type="Gene3D" id="3.40.50.300">
    <property type="entry name" value="P-loop containing nucleotide triphosphate hydrolases"/>
    <property type="match status" value="1"/>
</dbReference>
<evidence type="ECO:0000256" key="3">
    <source>
        <dbReference type="ARBA" id="ARBA00022741"/>
    </source>
</evidence>
<feature type="compositionally biased region" description="Low complexity" evidence="8">
    <location>
        <begin position="93"/>
        <end position="108"/>
    </location>
</feature>
<feature type="compositionally biased region" description="Basic and acidic residues" evidence="8">
    <location>
        <begin position="162"/>
        <end position="190"/>
    </location>
</feature>
<evidence type="ECO:0000256" key="5">
    <source>
        <dbReference type="ARBA" id="ARBA00023134"/>
    </source>
</evidence>
<keyword evidence="2" id="KW-0396">Initiation factor</keyword>
<feature type="region of interest" description="Disordered" evidence="8">
    <location>
        <begin position="1"/>
        <end position="276"/>
    </location>
</feature>
<feature type="non-terminal residue" evidence="10">
    <location>
        <position position="1"/>
    </location>
</feature>
<gene>
    <name evidence="10" type="ORF">CSSPJE1EN1_LOCUS29788</name>
</gene>
<evidence type="ECO:0000313" key="11">
    <source>
        <dbReference type="Proteomes" id="UP001497444"/>
    </source>
</evidence>
<evidence type="ECO:0000313" key="10">
    <source>
        <dbReference type="EMBL" id="CAK9254410.1"/>
    </source>
</evidence>
<dbReference type="InterPro" id="IPR044145">
    <property type="entry name" value="IF2_II"/>
</dbReference>
<comment type="caution">
    <text evidence="10">The sequence shown here is derived from an EMBL/GenBank/DDBJ whole genome shotgun (WGS) entry which is preliminary data.</text>
</comment>
<dbReference type="Pfam" id="PF04760">
    <property type="entry name" value="IF2_N"/>
    <property type="match status" value="1"/>
</dbReference>
<accession>A0ABP0VLQ3</accession>
<dbReference type="InterPro" id="IPR023115">
    <property type="entry name" value="TIF_IF2_dom3"/>
</dbReference>
<keyword evidence="3" id="KW-0547">Nucleotide-binding</keyword>
<evidence type="ECO:0000256" key="7">
    <source>
        <dbReference type="ARBA" id="ARBA00044105"/>
    </source>
</evidence>
<dbReference type="NCBIfam" id="TIGR00231">
    <property type="entry name" value="small_GTP"/>
    <property type="match status" value="1"/>
</dbReference>
<dbReference type="PROSITE" id="PS51722">
    <property type="entry name" value="G_TR_2"/>
    <property type="match status" value="1"/>
</dbReference>
<dbReference type="InterPro" id="IPR036925">
    <property type="entry name" value="TIF_IF2_dom3_sf"/>
</dbReference>
<dbReference type="InterPro" id="IPR009000">
    <property type="entry name" value="Transl_B-barrel_sf"/>
</dbReference>